<dbReference type="InterPro" id="IPR003653">
    <property type="entry name" value="Peptidase_C48_C"/>
</dbReference>
<dbReference type="PROSITE" id="PS50600">
    <property type="entry name" value="ULP_PROTEASE"/>
    <property type="match status" value="1"/>
</dbReference>
<evidence type="ECO:0000313" key="8">
    <source>
        <dbReference type="Proteomes" id="UP000192578"/>
    </source>
</evidence>
<dbReference type="PANTHER" id="PTHR46915:SF6">
    <property type="entry name" value="CYSTEINE PROTEINASES SUPERFAMILY PROTEIN"/>
    <property type="match status" value="1"/>
</dbReference>
<dbReference type="Proteomes" id="UP000192578">
    <property type="component" value="Unassembled WGS sequence"/>
</dbReference>
<feature type="region of interest" description="Disordered" evidence="5">
    <location>
        <begin position="395"/>
        <end position="494"/>
    </location>
</feature>
<dbReference type="Gene3D" id="1.10.418.20">
    <property type="match status" value="1"/>
</dbReference>
<keyword evidence="3" id="KW-0378">Hydrolase</keyword>
<proteinExistence type="inferred from homology"/>
<evidence type="ECO:0000259" key="6">
    <source>
        <dbReference type="PROSITE" id="PS50600"/>
    </source>
</evidence>
<evidence type="ECO:0000313" key="7">
    <source>
        <dbReference type="EMBL" id="OQV18596.1"/>
    </source>
</evidence>
<feature type="compositionally biased region" description="Polar residues" evidence="5">
    <location>
        <begin position="440"/>
        <end position="449"/>
    </location>
</feature>
<dbReference type="Gene3D" id="3.30.310.130">
    <property type="entry name" value="Ubiquitin-related"/>
    <property type="match status" value="1"/>
</dbReference>
<keyword evidence="4" id="KW-0788">Thiol protease</keyword>
<feature type="compositionally biased region" description="Polar residues" evidence="5">
    <location>
        <begin position="395"/>
        <end position="406"/>
    </location>
</feature>
<protein>
    <recommendedName>
        <fullName evidence="6">Ubiquitin-like protease family profile domain-containing protein</fullName>
    </recommendedName>
</protein>
<sequence length="1111" mass="124108">MEKHYRIPKKTVPVGIPGICQSMNTESPSGRSSTQSISRYASVVIDEESSSQRADLGDKATCSNPDIWFGSFQTKEHADLVWTVLITYSRSQQNFYQIRLTRSDETRFNIEKKDLRELRICLQFNSLMLLILPTDAFARSVTSQLQLDLEKNEAFDPLFVNQAAKRLVISLANSSQAEKKQLHRVLTSLLMTGEAGAISEDESLEYLNSASAAQGEIARLKASGTPLYQQPATIPLKKVARFSVRLAAIGIWAAENIQLELDATKGTVGIITDKKTGLQLERDEIADCVYCAPHRIAVIHLSDSCDDSFYDSLERHKFRKGVSHLTETGVGDSTRNLRILFSGLTSDPEPYLEHFNLKRFRIFDDNYPIEVFPKFSAFRREAAANHVKQLNSSQLNSTVSRGNTTMGGKDKTKISHCPTLPLTTPHKRIACPPNPIPPTKRSTSSLSDTSWKKLKPGDTIELDFDDDQENNSRVGVDASNCSSGPTDAATCKSRPTTAAKKAPAASPVFVMPKFFEGSILDRWQEIANERVTREAEALRTKVKSPTPSVATRSKISLLDPVASTSNDCVVLDSSGDEDDEMTINVNVNGNGNGDHHHQPRTSQVDLPVDCHEIFHSLHVFPEVILGNASVMAGDVLQLAKGQQLGDGVMQFMLEVLRLSLNETDTQEIHFMSYFFFQTFLGAIRGVDMTKGSASTLPPAVFARLKDHSKKADLFAFEYLVIPILNEQHWYLVIVCHPDSKAQPPKKPIMVIIDSLHSLGSKDRHKFTCDLIAKWLGSEYFGRKGEHKDFTEKACLRVEPKTPQQANGVDCGVFMYTALGYFIREKWRFENLGQTNAKSITRPCLEKWFSYDDDAIEKIRLKMLDCYYTIAASTFHRFLVYRDDYIPSLIREVGNKTRPNSRIPPCSIVIGESPVKPAKSLAGPKTEDVSMTELSDLTSQTNLNGKDGPRPASWNTLTPPPRDFIQEPMFLAPTYLTPEQLEHWTLTGYQLPPGNETARGRLPKLTPAEKLKAYLRLKAKTQNGEEVCWEPHFVPGRTASQLWAEFMAMKGDAKVPTTPIKNRQPARDMSAKKRQTTAASQTDDLRMLEEYNESSGNWLPEGLTPPGDDTDE</sequence>
<dbReference type="GO" id="GO:0016926">
    <property type="term" value="P:protein desumoylation"/>
    <property type="evidence" value="ECO:0007669"/>
    <property type="project" value="UniProtKB-ARBA"/>
</dbReference>
<evidence type="ECO:0000256" key="5">
    <source>
        <dbReference type="SAM" id="MobiDB-lite"/>
    </source>
</evidence>
<accession>A0A1W0WTS1</accession>
<gene>
    <name evidence="7" type="ORF">BV898_07421</name>
</gene>
<evidence type="ECO:0000256" key="2">
    <source>
        <dbReference type="ARBA" id="ARBA00022670"/>
    </source>
</evidence>
<dbReference type="EMBL" id="MTYJ01000048">
    <property type="protein sequence ID" value="OQV18596.1"/>
    <property type="molecule type" value="Genomic_DNA"/>
</dbReference>
<feature type="region of interest" description="Disordered" evidence="5">
    <location>
        <begin position="1053"/>
        <end position="1111"/>
    </location>
</feature>
<reference evidence="8" key="1">
    <citation type="submission" date="2017-01" db="EMBL/GenBank/DDBJ databases">
        <title>Comparative genomics of anhydrobiosis in the tardigrade Hypsibius dujardini.</title>
        <authorList>
            <person name="Yoshida Y."/>
            <person name="Koutsovoulos G."/>
            <person name="Laetsch D."/>
            <person name="Stevens L."/>
            <person name="Kumar S."/>
            <person name="Horikawa D."/>
            <person name="Ishino K."/>
            <person name="Komine S."/>
            <person name="Tomita M."/>
            <person name="Blaxter M."/>
            <person name="Arakawa K."/>
        </authorList>
    </citation>
    <scope>NUCLEOTIDE SEQUENCE [LARGE SCALE GENOMIC DNA]</scope>
    <source>
        <strain evidence="8">Z151</strain>
    </source>
</reference>
<dbReference type="SUPFAM" id="SSF54001">
    <property type="entry name" value="Cysteine proteinases"/>
    <property type="match status" value="1"/>
</dbReference>
<dbReference type="GO" id="GO:0008234">
    <property type="term" value="F:cysteine-type peptidase activity"/>
    <property type="evidence" value="ECO:0007669"/>
    <property type="project" value="UniProtKB-KW"/>
</dbReference>
<evidence type="ECO:0000256" key="4">
    <source>
        <dbReference type="ARBA" id="ARBA00022807"/>
    </source>
</evidence>
<evidence type="ECO:0000256" key="3">
    <source>
        <dbReference type="ARBA" id="ARBA00022801"/>
    </source>
</evidence>
<dbReference type="PANTHER" id="PTHR46915">
    <property type="entry name" value="UBIQUITIN-LIKE PROTEASE 4-RELATED"/>
    <property type="match status" value="1"/>
</dbReference>
<organism evidence="7 8">
    <name type="scientific">Hypsibius exemplaris</name>
    <name type="common">Freshwater tardigrade</name>
    <dbReference type="NCBI Taxonomy" id="2072580"/>
    <lineage>
        <taxon>Eukaryota</taxon>
        <taxon>Metazoa</taxon>
        <taxon>Ecdysozoa</taxon>
        <taxon>Tardigrada</taxon>
        <taxon>Eutardigrada</taxon>
        <taxon>Parachela</taxon>
        <taxon>Hypsibioidea</taxon>
        <taxon>Hypsibiidae</taxon>
        <taxon>Hypsibius</taxon>
    </lineage>
</organism>
<dbReference type="AlphaFoldDB" id="A0A1W0WTS1"/>
<keyword evidence="2" id="KW-0645">Protease</keyword>
<feature type="domain" description="Ubiquitin-like protease family profile" evidence="6">
    <location>
        <begin position="628"/>
        <end position="821"/>
    </location>
</feature>
<comment type="caution">
    <text evidence="7">The sequence shown here is derived from an EMBL/GenBank/DDBJ whole genome shotgun (WGS) entry which is preliminary data.</text>
</comment>
<dbReference type="InterPro" id="IPR038765">
    <property type="entry name" value="Papain-like_cys_pep_sf"/>
</dbReference>
<keyword evidence="8" id="KW-1185">Reference proteome</keyword>
<comment type="similarity">
    <text evidence="1">Belongs to the peptidase C48 family.</text>
</comment>
<feature type="compositionally biased region" description="Acidic residues" evidence="5">
    <location>
        <begin position="460"/>
        <end position="469"/>
    </location>
</feature>
<evidence type="ECO:0000256" key="1">
    <source>
        <dbReference type="ARBA" id="ARBA00005234"/>
    </source>
</evidence>
<dbReference type="GO" id="GO:0006508">
    <property type="term" value="P:proteolysis"/>
    <property type="evidence" value="ECO:0007669"/>
    <property type="project" value="UniProtKB-KW"/>
</dbReference>
<name>A0A1W0WTS1_HYPEX</name>
<dbReference type="Pfam" id="PF02902">
    <property type="entry name" value="Peptidase_C48"/>
    <property type="match status" value="1"/>
</dbReference>
<dbReference type="OrthoDB" id="6492864at2759"/>